<protein>
    <submittedName>
        <fullName evidence="5">NAD(P)-binding protein</fullName>
    </submittedName>
</protein>
<evidence type="ECO:0000313" key="6">
    <source>
        <dbReference type="Proteomes" id="UP000256964"/>
    </source>
</evidence>
<gene>
    <name evidence="5" type="ORF">OH76DRAFT_1562068</name>
</gene>
<feature type="compositionally biased region" description="Polar residues" evidence="4">
    <location>
        <begin position="128"/>
        <end position="138"/>
    </location>
</feature>
<dbReference type="Proteomes" id="UP000256964">
    <property type="component" value="Unassembled WGS sequence"/>
</dbReference>
<dbReference type="EMBL" id="KZ857549">
    <property type="protein sequence ID" value="RDX40549.1"/>
    <property type="molecule type" value="Genomic_DNA"/>
</dbReference>
<dbReference type="PRINTS" id="PR00081">
    <property type="entry name" value="GDHRDH"/>
</dbReference>
<dbReference type="SUPFAM" id="SSF51735">
    <property type="entry name" value="NAD(P)-binding Rossmann-fold domains"/>
    <property type="match status" value="1"/>
</dbReference>
<dbReference type="InterPro" id="IPR051468">
    <property type="entry name" value="Fungal_SecMetab_SDRs"/>
</dbReference>
<evidence type="ECO:0000256" key="4">
    <source>
        <dbReference type="SAM" id="MobiDB-lite"/>
    </source>
</evidence>
<dbReference type="InterPro" id="IPR002347">
    <property type="entry name" value="SDR_fam"/>
</dbReference>
<dbReference type="PANTHER" id="PTHR43544">
    <property type="entry name" value="SHORT-CHAIN DEHYDROGENASE/REDUCTASE"/>
    <property type="match status" value="1"/>
</dbReference>
<dbReference type="OrthoDB" id="7289984at2759"/>
<proteinExistence type="inferred from homology"/>
<organism evidence="5 6">
    <name type="scientific">Lentinus brumalis</name>
    <dbReference type="NCBI Taxonomy" id="2498619"/>
    <lineage>
        <taxon>Eukaryota</taxon>
        <taxon>Fungi</taxon>
        <taxon>Dikarya</taxon>
        <taxon>Basidiomycota</taxon>
        <taxon>Agaricomycotina</taxon>
        <taxon>Agaricomycetes</taxon>
        <taxon>Polyporales</taxon>
        <taxon>Polyporaceae</taxon>
        <taxon>Lentinus</taxon>
    </lineage>
</organism>
<accession>A0A371CJT9</accession>
<dbReference type="InterPro" id="IPR036291">
    <property type="entry name" value="NAD(P)-bd_dom_sf"/>
</dbReference>
<name>A0A371CJT9_9APHY</name>
<sequence length="167" mass="17531">MAQEYVWLITGANRGIGLEMVKQLLQSPSNTVVAACRSPAKATELQQLAEKAGGKLHVVALDVSDKESVNKAAKEVAGILGGRGIDYLVNNAGVRYPYKLPGFLESGHRRTTTNVQDCWSADAPRGNPNGSTGETGQSCTRLDIVTGMLVVGANVDAHAKPASGGDR</sequence>
<evidence type="ECO:0000256" key="3">
    <source>
        <dbReference type="ARBA" id="ARBA00023002"/>
    </source>
</evidence>
<dbReference type="Gene3D" id="3.40.50.720">
    <property type="entry name" value="NAD(P)-binding Rossmann-like Domain"/>
    <property type="match status" value="1"/>
</dbReference>
<dbReference type="AlphaFoldDB" id="A0A371CJT9"/>
<feature type="region of interest" description="Disordered" evidence="4">
    <location>
        <begin position="118"/>
        <end position="138"/>
    </location>
</feature>
<reference evidence="5 6" key="1">
    <citation type="journal article" date="2018" name="Biotechnol. Biofuels">
        <title>Integrative visual omics of the white-rot fungus Polyporus brumalis exposes the biotechnological potential of its oxidative enzymes for delignifying raw plant biomass.</title>
        <authorList>
            <person name="Miyauchi S."/>
            <person name="Rancon A."/>
            <person name="Drula E."/>
            <person name="Hage H."/>
            <person name="Chaduli D."/>
            <person name="Favel A."/>
            <person name="Grisel S."/>
            <person name="Henrissat B."/>
            <person name="Herpoel-Gimbert I."/>
            <person name="Ruiz-Duenas F.J."/>
            <person name="Chevret D."/>
            <person name="Hainaut M."/>
            <person name="Lin J."/>
            <person name="Wang M."/>
            <person name="Pangilinan J."/>
            <person name="Lipzen A."/>
            <person name="Lesage-Meessen L."/>
            <person name="Navarro D."/>
            <person name="Riley R."/>
            <person name="Grigoriev I.V."/>
            <person name="Zhou S."/>
            <person name="Raouche S."/>
            <person name="Rosso M.N."/>
        </authorList>
    </citation>
    <scope>NUCLEOTIDE SEQUENCE [LARGE SCALE GENOMIC DNA]</scope>
    <source>
        <strain evidence="5 6">BRFM 1820</strain>
    </source>
</reference>
<evidence type="ECO:0000256" key="2">
    <source>
        <dbReference type="ARBA" id="ARBA00022857"/>
    </source>
</evidence>
<keyword evidence="6" id="KW-1185">Reference proteome</keyword>
<dbReference type="GO" id="GO:0005737">
    <property type="term" value="C:cytoplasm"/>
    <property type="evidence" value="ECO:0007669"/>
    <property type="project" value="TreeGrafter"/>
</dbReference>
<dbReference type="Pfam" id="PF00106">
    <property type="entry name" value="adh_short"/>
    <property type="match status" value="1"/>
</dbReference>
<evidence type="ECO:0000256" key="1">
    <source>
        <dbReference type="ARBA" id="ARBA00006484"/>
    </source>
</evidence>
<dbReference type="GO" id="GO:0016491">
    <property type="term" value="F:oxidoreductase activity"/>
    <property type="evidence" value="ECO:0007669"/>
    <property type="project" value="UniProtKB-KW"/>
</dbReference>
<keyword evidence="2" id="KW-0521">NADP</keyword>
<comment type="similarity">
    <text evidence="1">Belongs to the short-chain dehydrogenases/reductases (SDR) family.</text>
</comment>
<dbReference type="PANTHER" id="PTHR43544:SF7">
    <property type="entry name" value="NADB-LER2"/>
    <property type="match status" value="1"/>
</dbReference>
<evidence type="ECO:0000313" key="5">
    <source>
        <dbReference type="EMBL" id="RDX40549.1"/>
    </source>
</evidence>
<keyword evidence="3" id="KW-0560">Oxidoreductase</keyword>